<dbReference type="InterPro" id="IPR039697">
    <property type="entry name" value="Alcohol_dehydrogenase_Fe"/>
</dbReference>
<reference evidence="4" key="1">
    <citation type="journal article" date="2020" name="Stud. Mycol.">
        <title>101 Dothideomycetes genomes: a test case for predicting lifestyles and emergence of pathogens.</title>
        <authorList>
            <person name="Haridas S."/>
            <person name="Albert R."/>
            <person name="Binder M."/>
            <person name="Bloem J."/>
            <person name="Labutti K."/>
            <person name="Salamov A."/>
            <person name="Andreopoulos B."/>
            <person name="Baker S."/>
            <person name="Barry K."/>
            <person name="Bills G."/>
            <person name="Bluhm B."/>
            <person name="Cannon C."/>
            <person name="Castanera R."/>
            <person name="Culley D."/>
            <person name="Daum C."/>
            <person name="Ezra D."/>
            <person name="Gonzalez J."/>
            <person name="Henrissat B."/>
            <person name="Kuo A."/>
            <person name="Liang C."/>
            <person name="Lipzen A."/>
            <person name="Lutzoni F."/>
            <person name="Magnuson J."/>
            <person name="Mondo S."/>
            <person name="Nolan M."/>
            <person name="Ohm R."/>
            <person name="Pangilinan J."/>
            <person name="Park H.-J."/>
            <person name="Ramirez L."/>
            <person name="Alfaro M."/>
            <person name="Sun H."/>
            <person name="Tritt A."/>
            <person name="Yoshinaga Y."/>
            <person name="Zwiers L.-H."/>
            <person name="Turgeon B."/>
            <person name="Goodwin S."/>
            <person name="Spatafora J."/>
            <person name="Crous P."/>
            <person name="Grigoriev I."/>
        </authorList>
    </citation>
    <scope>NUCLEOTIDE SEQUENCE</scope>
    <source>
        <strain evidence="4">Tuck. ex Michener</strain>
    </source>
</reference>
<dbReference type="GO" id="GO:0005739">
    <property type="term" value="C:mitochondrion"/>
    <property type="evidence" value="ECO:0007669"/>
    <property type="project" value="TreeGrafter"/>
</dbReference>
<evidence type="ECO:0000256" key="1">
    <source>
        <dbReference type="ARBA" id="ARBA00023002"/>
    </source>
</evidence>
<organism evidence="4 5">
    <name type="scientific">Viridothelium virens</name>
    <name type="common">Speckled blister lichen</name>
    <name type="synonym">Trypethelium virens</name>
    <dbReference type="NCBI Taxonomy" id="1048519"/>
    <lineage>
        <taxon>Eukaryota</taxon>
        <taxon>Fungi</taxon>
        <taxon>Dikarya</taxon>
        <taxon>Ascomycota</taxon>
        <taxon>Pezizomycotina</taxon>
        <taxon>Dothideomycetes</taxon>
        <taxon>Dothideomycetes incertae sedis</taxon>
        <taxon>Trypetheliales</taxon>
        <taxon>Trypetheliaceae</taxon>
        <taxon>Viridothelium</taxon>
    </lineage>
</organism>
<evidence type="ECO:0000313" key="5">
    <source>
        <dbReference type="Proteomes" id="UP000800092"/>
    </source>
</evidence>
<gene>
    <name evidence="4" type="ORF">EV356DRAFT_531707</name>
</gene>
<dbReference type="Gene3D" id="1.20.1090.10">
    <property type="entry name" value="Dehydroquinate synthase-like - alpha domain"/>
    <property type="match status" value="1"/>
</dbReference>
<dbReference type="SUPFAM" id="SSF56796">
    <property type="entry name" value="Dehydroquinate synthase-like"/>
    <property type="match status" value="1"/>
</dbReference>
<dbReference type="Proteomes" id="UP000800092">
    <property type="component" value="Unassembled WGS sequence"/>
</dbReference>
<proteinExistence type="predicted"/>
<accession>A0A6A6HCG2</accession>
<keyword evidence="5" id="KW-1185">Reference proteome</keyword>
<feature type="domain" description="Alcohol dehydrogenase iron-type/glycerol dehydrogenase GldA" evidence="2">
    <location>
        <begin position="25"/>
        <end position="176"/>
    </location>
</feature>
<dbReference type="GO" id="GO:0004022">
    <property type="term" value="F:alcohol dehydrogenase (NAD+) activity"/>
    <property type="evidence" value="ECO:0007669"/>
    <property type="project" value="TreeGrafter"/>
</dbReference>
<dbReference type="PROSITE" id="PS00060">
    <property type="entry name" value="ADH_IRON_2"/>
    <property type="match status" value="1"/>
</dbReference>
<evidence type="ECO:0000313" key="4">
    <source>
        <dbReference type="EMBL" id="KAF2235539.1"/>
    </source>
</evidence>
<name>A0A6A6HCG2_VIRVR</name>
<sequence length="382" mass="40808">MAHHGVAATENPLSGLWKPNRVENLYYGPDCVQKHLLSSLPNESSKAFIITGSSLAQKTPLIKSVEQLLGSKHAGTFSSIKQHNPVAQMDEGVALVQKDPSVDTVISIGGGSPIDAAKVVSYRANEKNGKYLYHIAIPTTLSAGECTMAGGFTKEDGTKAGVFSPEIAPKTVFYDPVFGKHTPPKLMLGTGLRALDHSMELMYHPTATEVPCKRMALTAAADLFTYLPKYQKDPQDEDAITHLLLACFASCGFLGLNFAPMGLSHSLGYALGSPYMIPHGETSCLTLGHVVKLKAETDSAAASNIARMMPSIGKARTGDDKADALTVADAILSLVKNLGFIQKLGEYGVGEDQVQIITERATNSKKGDKLYDAVEPLVKGLY</sequence>
<keyword evidence="1" id="KW-0560">Oxidoreductase</keyword>
<protein>
    <submittedName>
        <fullName evidence="4">Dehydroquinate synthase-like protein</fullName>
    </submittedName>
</protein>
<evidence type="ECO:0000259" key="2">
    <source>
        <dbReference type="Pfam" id="PF00465"/>
    </source>
</evidence>
<evidence type="ECO:0000259" key="3">
    <source>
        <dbReference type="Pfam" id="PF25137"/>
    </source>
</evidence>
<dbReference type="InterPro" id="IPR056798">
    <property type="entry name" value="ADH_Fe_C"/>
</dbReference>
<dbReference type="PANTHER" id="PTHR11496">
    <property type="entry name" value="ALCOHOL DEHYDROGENASE"/>
    <property type="match status" value="1"/>
</dbReference>
<dbReference type="OrthoDB" id="339764at2759"/>
<dbReference type="Gene3D" id="3.40.50.1970">
    <property type="match status" value="1"/>
</dbReference>
<dbReference type="Pfam" id="PF25137">
    <property type="entry name" value="ADH_Fe_C"/>
    <property type="match status" value="1"/>
</dbReference>
<dbReference type="CDD" id="cd08192">
    <property type="entry name" value="MAR-like"/>
    <property type="match status" value="1"/>
</dbReference>
<dbReference type="InterPro" id="IPR018211">
    <property type="entry name" value="ADH_Fe_CS"/>
</dbReference>
<dbReference type="GO" id="GO:0046872">
    <property type="term" value="F:metal ion binding"/>
    <property type="evidence" value="ECO:0007669"/>
    <property type="project" value="InterPro"/>
</dbReference>
<dbReference type="Pfam" id="PF00465">
    <property type="entry name" value="Fe-ADH"/>
    <property type="match status" value="1"/>
</dbReference>
<dbReference type="EMBL" id="ML991790">
    <property type="protein sequence ID" value="KAF2235539.1"/>
    <property type="molecule type" value="Genomic_DNA"/>
</dbReference>
<dbReference type="PANTHER" id="PTHR11496:SF97">
    <property type="entry name" value="ALCOHOL DEHYDROGENASE IRON-TYPE_GLYCEROL DEHYDROGENASE GLDA DOMAIN-CONTAINING PROTEIN"/>
    <property type="match status" value="1"/>
</dbReference>
<feature type="domain" description="Fe-containing alcohol dehydrogenase-like C-terminal" evidence="3">
    <location>
        <begin position="190"/>
        <end position="364"/>
    </location>
</feature>
<dbReference type="InterPro" id="IPR001670">
    <property type="entry name" value="ADH_Fe/GldA"/>
</dbReference>
<dbReference type="AlphaFoldDB" id="A0A6A6HCG2"/>